<accession>A0ABD2NSD2</accession>
<sequence>MSDQEVEKNSKSPWVSVETRDLQTIEDVKPIPKEIVPESRRLRGKDQMECEANVHNPCYSEYATHDCLRRSSSDVETTLTKTKLQTSLSKPKLDPMQRLAQIHLICISAYVLGVLPHIIPDKKGVQFLGERP</sequence>
<keyword evidence="3" id="KW-1185">Reference proteome</keyword>
<dbReference type="Proteomes" id="UP001516400">
    <property type="component" value="Unassembled WGS sequence"/>
</dbReference>
<protein>
    <submittedName>
        <fullName evidence="2">Uncharacterized protein</fullName>
    </submittedName>
</protein>
<keyword evidence="1" id="KW-1133">Transmembrane helix</keyword>
<dbReference type="AlphaFoldDB" id="A0ABD2NSD2"/>
<keyword evidence="1" id="KW-0472">Membrane</keyword>
<proteinExistence type="predicted"/>
<keyword evidence="1" id="KW-0812">Transmembrane</keyword>
<comment type="caution">
    <text evidence="2">The sequence shown here is derived from an EMBL/GenBank/DDBJ whole genome shotgun (WGS) entry which is preliminary data.</text>
</comment>
<gene>
    <name evidence="2" type="ORF">HHI36_004829</name>
</gene>
<name>A0ABD2NSD2_9CUCU</name>
<evidence type="ECO:0000313" key="3">
    <source>
        <dbReference type="Proteomes" id="UP001516400"/>
    </source>
</evidence>
<reference evidence="2 3" key="1">
    <citation type="journal article" date="2021" name="BMC Biol.">
        <title>Horizontally acquired antibacterial genes associated with adaptive radiation of ladybird beetles.</title>
        <authorList>
            <person name="Li H.S."/>
            <person name="Tang X.F."/>
            <person name="Huang Y.H."/>
            <person name="Xu Z.Y."/>
            <person name="Chen M.L."/>
            <person name="Du X.Y."/>
            <person name="Qiu B.Y."/>
            <person name="Chen P.T."/>
            <person name="Zhang W."/>
            <person name="Slipinski A."/>
            <person name="Escalona H.E."/>
            <person name="Waterhouse R.M."/>
            <person name="Zwick A."/>
            <person name="Pang H."/>
        </authorList>
    </citation>
    <scope>NUCLEOTIDE SEQUENCE [LARGE SCALE GENOMIC DNA]</scope>
    <source>
        <strain evidence="2">SYSU2018</strain>
    </source>
</reference>
<dbReference type="EMBL" id="JABFTP020000144">
    <property type="protein sequence ID" value="KAL3281623.1"/>
    <property type="molecule type" value="Genomic_DNA"/>
</dbReference>
<evidence type="ECO:0000256" key="1">
    <source>
        <dbReference type="SAM" id="Phobius"/>
    </source>
</evidence>
<organism evidence="2 3">
    <name type="scientific">Cryptolaemus montrouzieri</name>
    <dbReference type="NCBI Taxonomy" id="559131"/>
    <lineage>
        <taxon>Eukaryota</taxon>
        <taxon>Metazoa</taxon>
        <taxon>Ecdysozoa</taxon>
        <taxon>Arthropoda</taxon>
        <taxon>Hexapoda</taxon>
        <taxon>Insecta</taxon>
        <taxon>Pterygota</taxon>
        <taxon>Neoptera</taxon>
        <taxon>Endopterygota</taxon>
        <taxon>Coleoptera</taxon>
        <taxon>Polyphaga</taxon>
        <taxon>Cucujiformia</taxon>
        <taxon>Coccinelloidea</taxon>
        <taxon>Coccinellidae</taxon>
        <taxon>Scymninae</taxon>
        <taxon>Scymnini</taxon>
        <taxon>Cryptolaemus</taxon>
    </lineage>
</organism>
<evidence type="ECO:0000313" key="2">
    <source>
        <dbReference type="EMBL" id="KAL3281623.1"/>
    </source>
</evidence>
<feature type="transmembrane region" description="Helical" evidence="1">
    <location>
        <begin position="99"/>
        <end position="119"/>
    </location>
</feature>